<evidence type="ECO:0000313" key="2">
    <source>
        <dbReference type="Proteomes" id="UP001059934"/>
    </source>
</evidence>
<reference evidence="1" key="1">
    <citation type="submission" date="2022-08" db="EMBL/GenBank/DDBJ databases">
        <title>Catabolic pathway analysis in culturable SAR92 clade bacteria reveals their overlooked roles in DMSP degradation in coastal seas.</title>
        <authorList>
            <person name="He X."/>
            <person name="Zhang X."/>
            <person name="Zhang Y."/>
        </authorList>
    </citation>
    <scope>NUCLEOTIDE SEQUENCE</scope>
    <source>
        <strain evidence="1">H455</strain>
    </source>
</reference>
<dbReference type="Proteomes" id="UP001059934">
    <property type="component" value="Chromosome"/>
</dbReference>
<proteinExistence type="predicted"/>
<protein>
    <submittedName>
        <fullName evidence="1">Uncharacterized protein</fullName>
    </submittedName>
</protein>
<gene>
    <name evidence="1" type="ORF">NYF23_06950</name>
</gene>
<keyword evidence="2" id="KW-1185">Reference proteome</keyword>
<sequence>MADIMFPELPKGQPMISSSEMILPQSNRCHFGHCEADDCVAFD</sequence>
<dbReference type="EMBL" id="CP103416">
    <property type="protein sequence ID" value="UVW33784.1"/>
    <property type="molecule type" value="Genomic_DNA"/>
</dbReference>
<accession>A0ABY5TKT6</accession>
<name>A0ABY5TKT6_9GAMM</name>
<evidence type="ECO:0000313" key="1">
    <source>
        <dbReference type="EMBL" id="UVW33784.1"/>
    </source>
</evidence>
<organism evidence="1 2">
    <name type="scientific">SAR92 clade bacterium H455</name>
    <dbReference type="NCBI Taxonomy" id="2974818"/>
    <lineage>
        <taxon>Bacteria</taxon>
        <taxon>Pseudomonadati</taxon>
        <taxon>Pseudomonadota</taxon>
        <taxon>Gammaproteobacteria</taxon>
        <taxon>Cellvibrionales</taxon>
        <taxon>Porticoccaceae</taxon>
        <taxon>SAR92 clade</taxon>
    </lineage>
</organism>